<dbReference type="GO" id="GO:0016887">
    <property type="term" value="F:ATP hydrolysis activity"/>
    <property type="evidence" value="ECO:0007669"/>
    <property type="project" value="TreeGrafter"/>
</dbReference>
<keyword evidence="4 5" id="KW-0406">Ion transport</keyword>
<protein>
    <recommendedName>
        <fullName evidence="5">V-type proton ATPase subunit G</fullName>
    </recommendedName>
</protein>
<keyword evidence="2 5" id="KW-0813">Transport</keyword>
<evidence type="ECO:0000313" key="7">
    <source>
        <dbReference type="EMBL" id="KAF4660741.1"/>
    </source>
</evidence>
<evidence type="ECO:0000256" key="4">
    <source>
        <dbReference type="ARBA" id="ARBA00023065"/>
    </source>
</evidence>
<comment type="similarity">
    <text evidence="1 5">Belongs to the V-ATPase G subunit family.</text>
</comment>
<reference evidence="8 9" key="1">
    <citation type="submission" date="2020-04" db="EMBL/GenBank/DDBJ databases">
        <title>Perkinsus olseni comparative genomics.</title>
        <authorList>
            <person name="Bogema D.R."/>
        </authorList>
    </citation>
    <scope>NUCLEOTIDE SEQUENCE [LARGE SCALE GENOMIC DNA]</scope>
    <source>
        <strain evidence="6">ATCC PRA-179</strain>
        <strain evidence="7">ATCC PRA-31</strain>
    </source>
</reference>
<dbReference type="NCBIfam" id="TIGR01147">
    <property type="entry name" value="V_ATP_synt_G"/>
    <property type="match status" value="1"/>
</dbReference>
<evidence type="ECO:0000256" key="1">
    <source>
        <dbReference type="ARBA" id="ARBA00010066"/>
    </source>
</evidence>
<dbReference type="InterPro" id="IPR005124">
    <property type="entry name" value="V-ATPase_G"/>
</dbReference>
<comment type="subunit">
    <text evidence="5">V-ATPase is a heteromultimeric enzyme made up of two complexes: the ATP-hydrolytic V1 complex and the proton translocation V0 complex.</text>
</comment>
<dbReference type="GO" id="GO:0046961">
    <property type="term" value="F:proton-transporting ATPase activity, rotational mechanism"/>
    <property type="evidence" value="ECO:0007669"/>
    <property type="project" value="InterPro"/>
</dbReference>
<evidence type="ECO:0000256" key="5">
    <source>
        <dbReference type="RuleBase" id="RU364019"/>
    </source>
</evidence>
<name>A0A7J6LD25_PEROL</name>
<evidence type="ECO:0000256" key="2">
    <source>
        <dbReference type="ARBA" id="ARBA00022448"/>
    </source>
</evidence>
<dbReference type="PANTHER" id="PTHR12713">
    <property type="entry name" value="VACUOLAR ATP SYNTHASE SUBUNIT G"/>
    <property type="match status" value="1"/>
</dbReference>
<dbReference type="EMBL" id="JABAHT010000369">
    <property type="protein sequence ID" value="KAF4657135.1"/>
    <property type="molecule type" value="Genomic_DNA"/>
</dbReference>
<evidence type="ECO:0000313" key="9">
    <source>
        <dbReference type="Proteomes" id="UP000572268"/>
    </source>
</evidence>
<dbReference type="OrthoDB" id="250802at2759"/>
<dbReference type="EMBL" id="JABANN010000377">
    <property type="protein sequence ID" value="KAF4660741.1"/>
    <property type="molecule type" value="Genomic_DNA"/>
</dbReference>
<keyword evidence="3 5" id="KW-0375">Hydrogen ion transport</keyword>
<evidence type="ECO:0000313" key="6">
    <source>
        <dbReference type="EMBL" id="KAF4657135.1"/>
    </source>
</evidence>
<evidence type="ECO:0000256" key="3">
    <source>
        <dbReference type="ARBA" id="ARBA00022781"/>
    </source>
</evidence>
<dbReference type="Proteomes" id="UP000572268">
    <property type="component" value="Unassembled WGS sequence"/>
</dbReference>
<proteinExistence type="inferred from homology"/>
<sequence>MASQQSQQLIQQLLKAEQEADTYVSRARENRTKKLREAKTAAQEEVASFRQKEEEKFNRDYAALQSTSGGEDKELAKQTQDDIDAIHAAYTKNSKAAVKYMVDRVLDVTPELSRIQVDVLSM</sequence>
<comment type="caution">
    <text evidence="6">The sequence shown here is derived from an EMBL/GenBank/DDBJ whole genome shotgun (WGS) entry which is preliminary data.</text>
</comment>
<dbReference type="Proteomes" id="UP000570595">
    <property type="component" value="Unassembled WGS sequence"/>
</dbReference>
<comment type="function">
    <text evidence="5">Subunit of the V1 complex of vacuolar(H+)-ATPase (V-ATPase), a multisubunit enzyme composed of a peripheral complex (V1) that hydrolyzes ATP and a membrane integral complex (V0) that translocates protons. V-ATPase is responsible for acidifying and maintaining the pH of intracellular compartments and in some cell types, is targeted to the plasma membrane, where it is responsible for acidifying the extracellular environment.</text>
</comment>
<gene>
    <name evidence="7" type="ORF">FOL46_006001</name>
    <name evidence="6" type="ORF">FOZ61_006445</name>
</gene>
<dbReference type="GO" id="GO:0000221">
    <property type="term" value="C:vacuolar proton-transporting V-type ATPase, V1 domain"/>
    <property type="evidence" value="ECO:0007669"/>
    <property type="project" value="TreeGrafter"/>
</dbReference>
<dbReference type="AlphaFoldDB" id="A0A7J6LD25"/>
<dbReference type="Gene3D" id="1.20.5.2950">
    <property type="match status" value="1"/>
</dbReference>
<accession>A0A7J6LD25</accession>
<dbReference type="Pfam" id="PF03179">
    <property type="entry name" value="V-ATPase_G"/>
    <property type="match status" value="1"/>
</dbReference>
<organism evidence="6 8">
    <name type="scientific">Perkinsus olseni</name>
    <name type="common">Perkinsus atlanticus</name>
    <dbReference type="NCBI Taxonomy" id="32597"/>
    <lineage>
        <taxon>Eukaryota</taxon>
        <taxon>Sar</taxon>
        <taxon>Alveolata</taxon>
        <taxon>Perkinsozoa</taxon>
        <taxon>Perkinsea</taxon>
        <taxon>Perkinsida</taxon>
        <taxon>Perkinsidae</taxon>
        <taxon>Perkinsus</taxon>
    </lineage>
</organism>
<evidence type="ECO:0000313" key="8">
    <source>
        <dbReference type="Proteomes" id="UP000570595"/>
    </source>
</evidence>
<dbReference type="PANTHER" id="PTHR12713:SF11">
    <property type="entry name" value="V-TYPE PROTON ATPASE SUBUNIT G"/>
    <property type="match status" value="1"/>
</dbReference>